<keyword evidence="9" id="KW-1185">Reference proteome</keyword>
<dbReference type="Proteomes" id="UP001632038">
    <property type="component" value="Unassembled WGS sequence"/>
</dbReference>
<dbReference type="AlphaFoldDB" id="A0ABD3C4Y7"/>
<dbReference type="PANTHER" id="PTHR45855">
    <property type="entry name" value="TRANSCRIPTION FACTOR PIF1-RELATED"/>
    <property type="match status" value="1"/>
</dbReference>
<name>A0ABD3C4Y7_9LAMI</name>
<evidence type="ECO:0000256" key="1">
    <source>
        <dbReference type="ARBA" id="ARBA00004123"/>
    </source>
</evidence>
<dbReference type="Pfam" id="PF00010">
    <property type="entry name" value="HLH"/>
    <property type="match status" value="1"/>
</dbReference>
<evidence type="ECO:0000313" key="8">
    <source>
        <dbReference type="EMBL" id="KAL3624514.1"/>
    </source>
</evidence>
<protein>
    <recommendedName>
        <fullName evidence="7">BHLH domain-containing protein</fullName>
    </recommendedName>
</protein>
<comment type="caution">
    <text evidence="8">The sequence shown here is derived from an EMBL/GenBank/DDBJ whole genome shotgun (WGS) entry which is preliminary data.</text>
</comment>
<evidence type="ECO:0000256" key="5">
    <source>
        <dbReference type="ARBA" id="ARBA00023242"/>
    </source>
</evidence>
<accession>A0ABD3C4Y7</accession>
<dbReference type="GO" id="GO:0005634">
    <property type="term" value="C:nucleus"/>
    <property type="evidence" value="ECO:0007669"/>
    <property type="project" value="UniProtKB-SubCell"/>
</dbReference>
<dbReference type="InterPro" id="IPR011598">
    <property type="entry name" value="bHLH_dom"/>
</dbReference>
<sequence>MSQCVPSWDLDNFAPPRPNVLAHSNSANSLPFDVPSLECEQVAELTWENGQLAMHGLAAMRVGPTKPPVAGGGTTPIKYASWDKPRASGTLESIVNQATTHHHHTSAAAGKNVNEIVPWVDHCRAEVNASSASAAATVTMDALVPCNNNRNAKSNKNKNIENQENSSHVVGSVPHVLGCSTLVGSCSGGGSAADGGARGGKGGRAGICKCGASESATGRLSRQVTVDNTYSEREFGGGGPTSTSLWSPENTSSGGDYTRTSVEDLDSFCHSRSQREANDDRKKKATGKSSASIKTRAAAIHNQSERKRRDKINQRMKTLQKMVPNSSKTDKASMLDEVIEYLKQLQAQVHMMSRMNMPSMMMPLAMQQLQMSMMAPAAMGMGMGVMDMTNMGRAPVMPPTSAFVPVPPWDIQGVDRPQPSPGMMPDLLSSFLACQSQPNPMTVDAYSRLAAMYQQFQQPHAPGPKN</sequence>
<dbReference type="FunFam" id="4.10.280.10:FF:000059">
    <property type="entry name" value="transcription factor UNE10 isoform X1"/>
    <property type="match status" value="1"/>
</dbReference>
<comment type="subcellular location">
    <subcellularLocation>
        <location evidence="1">Nucleus</location>
    </subcellularLocation>
</comment>
<dbReference type="InterPro" id="IPR031066">
    <property type="entry name" value="bHLH_ALC-like_plant"/>
</dbReference>
<dbReference type="PROSITE" id="PS50888">
    <property type="entry name" value="BHLH"/>
    <property type="match status" value="1"/>
</dbReference>
<evidence type="ECO:0000256" key="4">
    <source>
        <dbReference type="ARBA" id="ARBA00023163"/>
    </source>
</evidence>
<feature type="compositionally biased region" description="Polar residues" evidence="6">
    <location>
        <begin position="219"/>
        <end position="229"/>
    </location>
</feature>
<evidence type="ECO:0000259" key="7">
    <source>
        <dbReference type="PROSITE" id="PS50888"/>
    </source>
</evidence>
<keyword evidence="3" id="KW-0238">DNA-binding</keyword>
<evidence type="ECO:0000256" key="6">
    <source>
        <dbReference type="SAM" id="MobiDB-lite"/>
    </source>
</evidence>
<evidence type="ECO:0000256" key="3">
    <source>
        <dbReference type="ARBA" id="ARBA00023125"/>
    </source>
</evidence>
<feature type="compositionally biased region" description="Polar residues" evidence="6">
    <location>
        <begin position="241"/>
        <end position="260"/>
    </location>
</feature>
<dbReference type="InterPro" id="IPR036638">
    <property type="entry name" value="HLH_DNA-bd_sf"/>
</dbReference>
<feature type="region of interest" description="Disordered" evidence="6">
    <location>
        <begin position="219"/>
        <end position="309"/>
    </location>
</feature>
<keyword evidence="5" id="KW-0539">Nucleus</keyword>
<reference evidence="9" key="1">
    <citation type="journal article" date="2024" name="IScience">
        <title>Strigolactones Initiate the Formation of Haustorium-like Structures in Castilleja.</title>
        <authorList>
            <person name="Buerger M."/>
            <person name="Peterson D."/>
            <person name="Chory J."/>
        </authorList>
    </citation>
    <scope>NUCLEOTIDE SEQUENCE [LARGE SCALE GENOMIC DNA]</scope>
</reference>
<dbReference type="Gene3D" id="4.10.280.10">
    <property type="entry name" value="Helix-loop-helix DNA-binding domain"/>
    <property type="match status" value="1"/>
</dbReference>
<dbReference type="SUPFAM" id="SSF47459">
    <property type="entry name" value="HLH, helix-loop-helix DNA-binding domain"/>
    <property type="match status" value="1"/>
</dbReference>
<dbReference type="GO" id="GO:0003677">
    <property type="term" value="F:DNA binding"/>
    <property type="evidence" value="ECO:0007669"/>
    <property type="project" value="UniProtKB-KW"/>
</dbReference>
<evidence type="ECO:0000256" key="2">
    <source>
        <dbReference type="ARBA" id="ARBA00023015"/>
    </source>
</evidence>
<proteinExistence type="predicted"/>
<keyword evidence="2" id="KW-0805">Transcription regulation</keyword>
<dbReference type="SMART" id="SM00353">
    <property type="entry name" value="HLH"/>
    <property type="match status" value="1"/>
</dbReference>
<dbReference type="CDD" id="cd11445">
    <property type="entry name" value="bHLH_AtPIF_like"/>
    <property type="match status" value="1"/>
</dbReference>
<organism evidence="8 9">
    <name type="scientific">Castilleja foliolosa</name>
    <dbReference type="NCBI Taxonomy" id="1961234"/>
    <lineage>
        <taxon>Eukaryota</taxon>
        <taxon>Viridiplantae</taxon>
        <taxon>Streptophyta</taxon>
        <taxon>Embryophyta</taxon>
        <taxon>Tracheophyta</taxon>
        <taxon>Spermatophyta</taxon>
        <taxon>Magnoliopsida</taxon>
        <taxon>eudicotyledons</taxon>
        <taxon>Gunneridae</taxon>
        <taxon>Pentapetalae</taxon>
        <taxon>asterids</taxon>
        <taxon>lamiids</taxon>
        <taxon>Lamiales</taxon>
        <taxon>Orobanchaceae</taxon>
        <taxon>Pedicularideae</taxon>
        <taxon>Castillejinae</taxon>
        <taxon>Castilleja</taxon>
    </lineage>
</organism>
<gene>
    <name evidence="8" type="ORF">CASFOL_031182</name>
</gene>
<dbReference type="InterPro" id="IPR047265">
    <property type="entry name" value="PIF1-like_bHLH"/>
</dbReference>
<keyword evidence="4" id="KW-0804">Transcription</keyword>
<feature type="compositionally biased region" description="Basic and acidic residues" evidence="6">
    <location>
        <begin position="267"/>
        <end position="282"/>
    </location>
</feature>
<evidence type="ECO:0000313" key="9">
    <source>
        <dbReference type="Proteomes" id="UP001632038"/>
    </source>
</evidence>
<dbReference type="EMBL" id="JAVIJP010000053">
    <property type="protein sequence ID" value="KAL3624514.1"/>
    <property type="molecule type" value="Genomic_DNA"/>
</dbReference>
<feature type="domain" description="BHLH" evidence="7">
    <location>
        <begin position="296"/>
        <end position="345"/>
    </location>
</feature>
<dbReference type="PANTHER" id="PTHR45855:SF23">
    <property type="entry name" value="TRANSCRIPTION FACTOR MEE8-RELATED"/>
    <property type="match status" value="1"/>
</dbReference>